<dbReference type="InterPro" id="IPR013783">
    <property type="entry name" value="Ig-like_fold"/>
</dbReference>
<accession>A0ABT2MM97</accession>
<feature type="region of interest" description="Disordered" evidence="5">
    <location>
        <begin position="1"/>
        <end position="20"/>
    </location>
</feature>
<dbReference type="EMBL" id="JAMXFF010000006">
    <property type="protein sequence ID" value="MCT7965869.1"/>
    <property type="molecule type" value="Genomic_DNA"/>
</dbReference>
<dbReference type="Pfam" id="PF01839">
    <property type="entry name" value="FG-GAP"/>
    <property type="match status" value="7"/>
</dbReference>
<evidence type="ECO:0000256" key="3">
    <source>
        <dbReference type="ARBA" id="ARBA00022801"/>
    </source>
</evidence>
<evidence type="ECO:0000256" key="4">
    <source>
        <dbReference type="ARBA" id="ARBA00023180"/>
    </source>
</evidence>
<dbReference type="Gene3D" id="2.60.40.10">
    <property type="entry name" value="Immunoglobulins"/>
    <property type="match status" value="1"/>
</dbReference>
<dbReference type="SMART" id="SM00191">
    <property type="entry name" value="Int_alpha"/>
    <property type="match status" value="7"/>
</dbReference>
<dbReference type="Gene3D" id="2.60.40.1170">
    <property type="entry name" value="Mu homology domain, subdomain B"/>
    <property type="match status" value="1"/>
</dbReference>
<protein>
    <submittedName>
        <fullName evidence="7">Ig domain-containing protein</fullName>
    </submittedName>
</protein>
<reference evidence="7 8" key="1">
    <citation type="journal article" date="2022" name="Front. Microbiol.">
        <title>High genomic differentiation and limited gene flow indicate recent cryptic speciation within the genus Laspinema (cyanobacteria).</title>
        <authorList>
            <person name="Stanojkovic A."/>
            <person name="Skoupy S."/>
            <person name="Skaloud P."/>
            <person name="Dvorak P."/>
        </authorList>
    </citation>
    <scope>NUCLEOTIDE SEQUENCE [LARGE SCALE GENOMIC DNA]</scope>
    <source>
        <strain evidence="7 8">D2a</strain>
    </source>
</reference>
<keyword evidence="1" id="KW-0732">Signal</keyword>
<dbReference type="Proteomes" id="UP001525890">
    <property type="component" value="Unassembled WGS sequence"/>
</dbReference>
<evidence type="ECO:0000259" key="6">
    <source>
        <dbReference type="Pfam" id="PF01345"/>
    </source>
</evidence>
<evidence type="ECO:0000256" key="5">
    <source>
        <dbReference type="SAM" id="MobiDB-lite"/>
    </source>
</evidence>
<dbReference type="InterPro" id="IPR011049">
    <property type="entry name" value="Serralysin-like_metalloprot_C"/>
</dbReference>
<keyword evidence="8" id="KW-1185">Reference proteome</keyword>
<comment type="caution">
    <text evidence="7">The sequence shown here is derived from an EMBL/GenBank/DDBJ whole genome shotgun (WGS) entry which is preliminary data.</text>
</comment>
<keyword evidence="2" id="KW-0677">Repeat</keyword>
<organism evidence="7 8">
    <name type="scientific">Laspinema palackyanum D2a</name>
    <dbReference type="NCBI Taxonomy" id="2953684"/>
    <lineage>
        <taxon>Bacteria</taxon>
        <taxon>Bacillati</taxon>
        <taxon>Cyanobacteriota</taxon>
        <taxon>Cyanophyceae</taxon>
        <taxon>Oscillatoriophycideae</taxon>
        <taxon>Oscillatoriales</taxon>
        <taxon>Laspinemataceae</taxon>
        <taxon>Laspinema</taxon>
        <taxon>Laspinema palackyanum</taxon>
    </lineage>
</organism>
<dbReference type="Gene3D" id="2.150.10.10">
    <property type="entry name" value="Serralysin-like metalloprotease, C-terminal"/>
    <property type="match status" value="1"/>
</dbReference>
<dbReference type="PRINTS" id="PR00313">
    <property type="entry name" value="CABNDNGRPT"/>
</dbReference>
<dbReference type="InterPro" id="IPR013519">
    <property type="entry name" value="Int_alpha_beta-p"/>
</dbReference>
<dbReference type="Pfam" id="PF05345">
    <property type="entry name" value="He_PIG"/>
    <property type="match status" value="1"/>
</dbReference>
<evidence type="ECO:0000256" key="1">
    <source>
        <dbReference type="ARBA" id="ARBA00022729"/>
    </source>
</evidence>
<dbReference type="NCBIfam" id="TIGR01451">
    <property type="entry name" value="B_ant_repeat"/>
    <property type="match status" value="1"/>
</dbReference>
<evidence type="ECO:0000313" key="7">
    <source>
        <dbReference type="EMBL" id="MCT7965869.1"/>
    </source>
</evidence>
<proteinExistence type="predicted"/>
<dbReference type="InterPro" id="IPR001343">
    <property type="entry name" value="Hemolysn_Ca-bd"/>
</dbReference>
<dbReference type="RefSeq" id="WP_368005543.1">
    <property type="nucleotide sequence ID" value="NZ_JAMXFF010000006.1"/>
</dbReference>
<dbReference type="InterPro" id="IPR015919">
    <property type="entry name" value="Cadherin-like_sf"/>
</dbReference>
<dbReference type="PANTHER" id="PTHR23221:SF7">
    <property type="entry name" value="PHOSPHATIDYLINOSITOL-GLYCAN-SPECIFIC PHOSPHOLIPASE D"/>
    <property type="match status" value="1"/>
</dbReference>
<dbReference type="Pfam" id="PF01345">
    <property type="entry name" value="DUF11"/>
    <property type="match status" value="1"/>
</dbReference>
<dbReference type="InterPro" id="IPR028994">
    <property type="entry name" value="Integrin_alpha_N"/>
</dbReference>
<feature type="non-terminal residue" evidence="7">
    <location>
        <position position="1"/>
    </location>
</feature>
<feature type="domain" description="DUF11" evidence="6">
    <location>
        <begin position="198"/>
        <end position="301"/>
    </location>
</feature>
<dbReference type="PANTHER" id="PTHR23221">
    <property type="entry name" value="GLYCOSYLPHOSPHATIDYLINOSITOL PHOSPHOLIPASE D"/>
    <property type="match status" value="1"/>
</dbReference>
<dbReference type="SUPFAM" id="SSF49313">
    <property type="entry name" value="Cadherin-like"/>
    <property type="match status" value="1"/>
</dbReference>
<keyword evidence="3" id="KW-0378">Hydrolase</keyword>
<dbReference type="PRINTS" id="PR01185">
    <property type="entry name" value="INTEGRINA"/>
</dbReference>
<name>A0ABT2MM97_9CYAN</name>
<dbReference type="Pfam" id="PF00353">
    <property type="entry name" value="HemolysinCabind"/>
    <property type="match status" value="1"/>
</dbReference>
<dbReference type="SUPFAM" id="SSF69318">
    <property type="entry name" value="Integrin alpha N-terminal domain"/>
    <property type="match status" value="2"/>
</dbReference>
<dbReference type="Gene3D" id="2.130.10.130">
    <property type="entry name" value="Integrin alpha, N-terminal"/>
    <property type="match status" value="3"/>
</dbReference>
<evidence type="ECO:0000256" key="2">
    <source>
        <dbReference type="ARBA" id="ARBA00022737"/>
    </source>
</evidence>
<dbReference type="InterPro" id="IPR000413">
    <property type="entry name" value="Integrin_alpha"/>
</dbReference>
<dbReference type="SUPFAM" id="SSF51120">
    <property type="entry name" value="beta-Roll"/>
    <property type="match status" value="1"/>
</dbReference>
<evidence type="ECO:0000313" key="8">
    <source>
        <dbReference type="Proteomes" id="UP001525890"/>
    </source>
</evidence>
<gene>
    <name evidence="7" type="ORF">NG799_05930</name>
</gene>
<dbReference type="InterPro" id="IPR047589">
    <property type="entry name" value="DUF11_rpt"/>
</dbReference>
<keyword evidence="4" id="KW-0325">Glycoprotein</keyword>
<dbReference type="InterPro" id="IPR013517">
    <property type="entry name" value="FG-GAP"/>
</dbReference>
<dbReference type="PROSITE" id="PS51470">
    <property type="entry name" value="FG_GAP"/>
    <property type="match status" value="3"/>
</dbReference>
<sequence>SPLPDWLTFDPETGVLSGTPDEQDVENLEIRITADDGQGNQVPNTFALVVDEGIEENIRPEVNLNPEQPGVDTTVTFDPEAEGVPIAENGRVTDPDPENNTLTSATIEIANPIDGDAEELIVDTEGTNITATVENGVVTLTGDDEVENYERVLQRIRYNNTAENPDLTPRNIQIVVSDGIDESAPAVATVEFPPAAALELTKTVSNAAATIGEELSYTLTLTNPGGIAATGITVTESLPNWLRDMTFTPTEGNNYDPTANVWTIPRLEGGETTTLTISGILSRWGTIPNRARVTGFDQGEPDGQVAFAEAISPLPAPDISLSNMTLGYGGLVIYGENPGDLSGRNVSSAGDVNSDGFNDILIGTRFGDRPDGTASAGRAYLLFGGPDIGPQIDLRDLDGSNGFAIYGIDADDAIGRAVSNAGDINGDGFDDIMVASRFADGPNDTRPEAGESYIIFGGNQFDGPIDLATLDGTNGFTIFGREAGDQSGRDVHAGDINGDGVDDLLIGAFSADGPNNERQNAGETYVIFGGSETFDAEMDLANLALDGTNGFTVFGAQAGERSGRSPRSAGDINGDGYNDLLIGAPQADDEEGTEVGATYLVYGGPTFNATVDLAQIDGSNGVRISGINAGDLSGRALSNAGDINGDGLDDMIIGAQGANNEAGESYVIFGSTNLPATLDLGTLDGTNGFTISGINAGDLSGRSVSNAGDINGDGYDDLIINASLAPGLDGEEEAGQSYVLFGGTTFSPSLNLDEIDGTNGFTLYGIEANNRTGRSVSAGDVNGDGFDDVLVGAPEGDGLNGSRDDAGETYIMYGGDFTGAVTQHGGLGNDSLTGTAAADVIIGAQGDDTLIGAGGPDVIYGGSGNHLITVADSDFRRLEGGSGEDTLRLDGDNFAFDLTTIADNRIHDIETIDLNGGNNSLNLDQIHVLHLSDRRNRVIVTGEETNAVTASGNWVSGGTQAIDNDTYNVYTSGKAQLWVEGAIAQDGITLIG</sequence>
<dbReference type="InterPro" id="IPR001434">
    <property type="entry name" value="OmcB-like_DUF11"/>
</dbReference>